<dbReference type="GO" id="GO:0003755">
    <property type="term" value="F:peptidyl-prolyl cis-trans isomerase activity"/>
    <property type="evidence" value="ECO:0007669"/>
    <property type="project" value="UniProtKB-UniRule"/>
</dbReference>
<evidence type="ECO:0000259" key="11">
    <source>
        <dbReference type="PROSITE" id="PS50059"/>
    </source>
</evidence>
<dbReference type="EC" id="5.2.1.8" evidence="10"/>
<dbReference type="PANTHER" id="PTHR47861:SF3">
    <property type="entry name" value="FKBP-TYPE PEPTIDYL-PROLYL CIS-TRANS ISOMERASE SLYD"/>
    <property type="match status" value="1"/>
</dbReference>
<evidence type="ECO:0000256" key="7">
    <source>
        <dbReference type="ARBA" id="ARBA00023235"/>
    </source>
</evidence>
<keyword evidence="7 9" id="KW-0413">Isomerase</keyword>
<dbReference type="PANTHER" id="PTHR47861">
    <property type="entry name" value="FKBP-TYPE PEPTIDYL-PROLYL CIS-TRANS ISOMERASE SLYD"/>
    <property type="match status" value="1"/>
</dbReference>
<dbReference type="GO" id="GO:0005737">
    <property type="term" value="C:cytoplasm"/>
    <property type="evidence" value="ECO:0007669"/>
    <property type="project" value="UniProtKB-SubCell"/>
</dbReference>
<evidence type="ECO:0000256" key="10">
    <source>
        <dbReference type="RuleBase" id="RU003915"/>
    </source>
</evidence>
<evidence type="ECO:0000313" key="13">
    <source>
        <dbReference type="Proteomes" id="UP000807825"/>
    </source>
</evidence>
<comment type="function">
    <text evidence="8">Also involved in hydrogenase metallocenter assembly, probably by participating in the nickel insertion step. This function in hydrogenase biosynthesis requires chaperone activity and the presence of the metal-binding domain, but not PPIase activity.</text>
</comment>
<gene>
    <name evidence="12" type="ORF">HY912_13300</name>
</gene>
<comment type="subcellular location">
    <subcellularLocation>
        <location evidence="2">Cytoplasm</location>
    </subcellularLocation>
</comment>
<evidence type="ECO:0000256" key="5">
    <source>
        <dbReference type="ARBA" id="ARBA00023110"/>
    </source>
</evidence>
<evidence type="ECO:0000256" key="9">
    <source>
        <dbReference type="PROSITE-ProRule" id="PRU00277"/>
    </source>
</evidence>
<evidence type="ECO:0000256" key="2">
    <source>
        <dbReference type="ARBA" id="ARBA00004496"/>
    </source>
</evidence>
<accession>A0A9D6V255</accession>
<name>A0A9D6V255_9BACT</name>
<dbReference type="Pfam" id="PF00254">
    <property type="entry name" value="FKBP_C"/>
    <property type="match status" value="1"/>
</dbReference>
<evidence type="ECO:0000256" key="1">
    <source>
        <dbReference type="ARBA" id="ARBA00000971"/>
    </source>
</evidence>
<proteinExistence type="inferred from homology"/>
<organism evidence="12 13">
    <name type="scientific">Desulfomonile tiedjei</name>
    <dbReference type="NCBI Taxonomy" id="2358"/>
    <lineage>
        <taxon>Bacteria</taxon>
        <taxon>Pseudomonadati</taxon>
        <taxon>Thermodesulfobacteriota</taxon>
        <taxon>Desulfomonilia</taxon>
        <taxon>Desulfomonilales</taxon>
        <taxon>Desulfomonilaceae</taxon>
        <taxon>Desulfomonile</taxon>
    </lineage>
</organism>
<dbReference type="SUPFAM" id="SSF54534">
    <property type="entry name" value="FKBP-like"/>
    <property type="match status" value="1"/>
</dbReference>
<keyword evidence="6" id="KW-0143">Chaperone</keyword>
<evidence type="ECO:0000256" key="3">
    <source>
        <dbReference type="ARBA" id="ARBA00006577"/>
    </source>
</evidence>
<protein>
    <recommendedName>
        <fullName evidence="10">Peptidyl-prolyl cis-trans isomerase</fullName>
        <ecNumber evidence="10">5.2.1.8</ecNumber>
    </recommendedName>
</protein>
<comment type="catalytic activity">
    <reaction evidence="1 9 10">
        <text>[protein]-peptidylproline (omega=180) = [protein]-peptidylproline (omega=0)</text>
        <dbReference type="Rhea" id="RHEA:16237"/>
        <dbReference type="Rhea" id="RHEA-COMP:10747"/>
        <dbReference type="Rhea" id="RHEA-COMP:10748"/>
        <dbReference type="ChEBI" id="CHEBI:83833"/>
        <dbReference type="ChEBI" id="CHEBI:83834"/>
        <dbReference type="EC" id="5.2.1.8"/>
    </reaction>
</comment>
<dbReference type="AlphaFoldDB" id="A0A9D6V255"/>
<evidence type="ECO:0000256" key="4">
    <source>
        <dbReference type="ARBA" id="ARBA00022490"/>
    </source>
</evidence>
<reference evidence="12" key="1">
    <citation type="submission" date="2020-07" db="EMBL/GenBank/DDBJ databases">
        <title>Huge and variable diversity of episymbiotic CPR bacteria and DPANN archaea in groundwater ecosystems.</title>
        <authorList>
            <person name="He C.Y."/>
            <person name="Keren R."/>
            <person name="Whittaker M."/>
            <person name="Farag I.F."/>
            <person name="Doudna J."/>
            <person name="Cate J.H.D."/>
            <person name="Banfield J.F."/>
        </authorList>
    </citation>
    <scope>NUCLEOTIDE SEQUENCE</scope>
    <source>
        <strain evidence="12">NC_groundwater_1664_Pr3_B-0.1um_52_9</strain>
    </source>
</reference>
<keyword evidence="5 9" id="KW-0697">Rotamase</keyword>
<dbReference type="GO" id="GO:0042026">
    <property type="term" value="P:protein refolding"/>
    <property type="evidence" value="ECO:0007669"/>
    <property type="project" value="UniProtKB-ARBA"/>
</dbReference>
<dbReference type="Proteomes" id="UP000807825">
    <property type="component" value="Unassembled WGS sequence"/>
</dbReference>
<comment type="caution">
    <text evidence="12">The sequence shown here is derived from an EMBL/GenBank/DDBJ whole genome shotgun (WGS) entry which is preliminary data.</text>
</comment>
<evidence type="ECO:0000313" key="12">
    <source>
        <dbReference type="EMBL" id="MBI5250463.1"/>
    </source>
</evidence>
<evidence type="ECO:0000256" key="8">
    <source>
        <dbReference type="ARBA" id="ARBA00037071"/>
    </source>
</evidence>
<sequence>MSESSSEYRIGDKSYVKIKYRVRVAQGRVIKGAHEPELLDFVTGFRQVIPGLEDRLQGHSVSEKLSFTVPAEEAFGPRYQELVVEKNRSDFHFPAGMKPYTGMEIPVITGSDCGPETAVIRKIDEDTIVIDCNHPLAGAALEYDLEIVEARPARDNEICSEWDDEKSGSECACSSPCEIILGREGNDHN</sequence>
<comment type="similarity">
    <text evidence="3 10">Belongs to the FKBP-type PPIase family.</text>
</comment>
<dbReference type="InterPro" id="IPR001179">
    <property type="entry name" value="PPIase_FKBP_dom"/>
</dbReference>
<dbReference type="EMBL" id="JACRDE010000346">
    <property type="protein sequence ID" value="MBI5250463.1"/>
    <property type="molecule type" value="Genomic_DNA"/>
</dbReference>
<dbReference type="InterPro" id="IPR046357">
    <property type="entry name" value="PPIase_dom_sf"/>
</dbReference>
<dbReference type="PROSITE" id="PS50059">
    <property type="entry name" value="FKBP_PPIASE"/>
    <property type="match status" value="1"/>
</dbReference>
<evidence type="ECO:0000256" key="6">
    <source>
        <dbReference type="ARBA" id="ARBA00023186"/>
    </source>
</evidence>
<keyword evidence="4" id="KW-0963">Cytoplasm</keyword>
<dbReference type="Gene3D" id="3.10.50.40">
    <property type="match status" value="1"/>
</dbReference>
<feature type="domain" description="PPIase FKBP-type" evidence="11">
    <location>
        <begin position="13"/>
        <end position="87"/>
    </location>
</feature>